<dbReference type="SUPFAM" id="SSF102114">
    <property type="entry name" value="Radical SAM enzymes"/>
    <property type="match status" value="1"/>
</dbReference>
<dbReference type="Pfam" id="PF21016">
    <property type="entry name" value="RlmN_N"/>
    <property type="match status" value="1"/>
</dbReference>
<name>A0A1F6GQ56_9PROT</name>
<dbReference type="GO" id="GO:0030488">
    <property type="term" value="P:tRNA methylation"/>
    <property type="evidence" value="ECO:0007669"/>
    <property type="project" value="UniProtKB-UniRule"/>
</dbReference>
<organism evidence="16 17">
    <name type="scientific">Candidatus Lambdaproteobacteria bacterium RIFOXYD2_FULL_56_26</name>
    <dbReference type="NCBI Taxonomy" id="1817773"/>
    <lineage>
        <taxon>Bacteria</taxon>
        <taxon>Pseudomonadati</taxon>
        <taxon>Pseudomonadota</taxon>
        <taxon>Candidatus Lambdaproteobacteria</taxon>
    </lineage>
</organism>
<gene>
    <name evidence="14" type="primary">rlmN</name>
    <name evidence="16" type="ORF">A2557_05795</name>
</gene>
<feature type="binding site" evidence="14">
    <location>
        <position position="291"/>
    </location>
    <ligand>
        <name>S-adenosyl-L-methionine</name>
        <dbReference type="ChEBI" id="CHEBI:59789"/>
    </ligand>
</feature>
<keyword evidence="10 14" id="KW-0479">Metal-binding</keyword>
<dbReference type="GO" id="GO:0070040">
    <property type="term" value="F:rRNA (adenine(2503)-C2-)-methyltransferase activity"/>
    <property type="evidence" value="ECO:0007669"/>
    <property type="project" value="UniProtKB-UniRule"/>
</dbReference>
<feature type="binding site" evidence="14">
    <location>
        <position position="114"/>
    </location>
    <ligand>
        <name>[4Fe-4S] cluster</name>
        <dbReference type="ChEBI" id="CHEBI:49883"/>
        <note>4Fe-4S-S-AdoMet</note>
    </ligand>
</feature>
<evidence type="ECO:0000256" key="14">
    <source>
        <dbReference type="HAMAP-Rule" id="MF_01849"/>
    </source>
</evidence>
<feature type="binding site" evidence="14">
    <location>
        <begin position="159"/>
        <end position="160"/>
    </location>
    <ligand>
        <name>S-adenosyl-L-methionine</name>
        <dbReference type="ChEBI" id="CHEBI:59789"/>
    </ligand>
</feature>
<dbReference type="PANTHER" id="PTHR30544:SF5">
    <property type="entry name" value="RADICAL SAM CORE DOMAIN-CONTAINING PROTEIN"/>
    <property type="match status" value="1"/>
</dbReference>
<dbReference type="SFLD" id="SFLDG01062">
    <property type="entry name" value="methyltransferase_(Class_A)"/>
    <property type="match status" value="1"/>
</dbReference>
<keyword evidence="6 14" id="KW-0489">Methyltransferase</keyword>
<dbReference type="Pfam" id="PF04055">
    <property type="entry name" value="Radical_SAM"/>
    <property type="match status" value="1"/>
</dbReference>
<feature type="domain" description="Radical SAM core" evidence="15">
    <location>
        <begin position="96"/>
        <end position="329"/>
    </location>
</feature>
<evidence type="ECO:0000256" key="13">
    <source>
        <dbReference type="ARBA" id="ARBA00023157"/>
    </source>
</evidence>
<comment type="miscellaneous">
    <text evidence="14">Reaction proceeds by a ping-pong mechanism involving intermediate methylation of a conserved cysteine residue.</text>
</comment>
<comment type="cofactor">
    <cofactor evidence="14">
        <name>[4Fe-4S] cluster</name>
        <dbReference type="ChEBI" id="CHEBI:49883"/>
    </cofactor>
    <text evidence="14">Binds 1 [4Fe-4S] cluster. The cluster is coordinated with 3 cysteines and an exchangeable S-adenosyl-L-methionine.</text>
</comment>
<evidence type="ECO:0000256" key="6">
    <source>
        <dbReference type="ARBA" id="ARBA00022603"/>
    </source>
</evidence>
<protein>
    <recommendedName>
        <fullName evidence="14">Dual-specificity RNA methyltransferase RlmN</fullName>
        <ecNumber evidence="14">2.1.1.192</ecNumber>
    </recommendedName>
    <alternativeName>
        <fullName evidence="14">23S rRNA (adenine(2503)-C(2))-methyltransferase</fullName>
    </alternativeName>
    <alternativeName>
        <fullName evidence="14">23S rRNA m2A2503 methyltransferase</fullName>
    </alternativeName>
    <alternativeName>
        <fullName evidence="14">Ribosomal RNA large subunit methyltransferase N</fullName>
    </alternativeName>
    <alternativeName>
        <fullName evidence="14">tRNA (adenine(37)-C(2))-methyltransferase</fullName>
    </alternativeName>
    <alternativeName>
        <fullName evidence="14">tRNA m2A37 methyltransferase</fullName>
    </alternativeName>
</protein>
<dbReference type="Gene3D" id="3.20.20.70">
    <property type="entry name" value="Aldolase class I"/>
    <property type="match status" value="1"/>
</dbReference>
<keyword evidence="7 14" id="KW-0808">Transferase</keyword>
<evidence type="ECO:0000256" key="9">
    <source>
        <dbReference type="ARBA" id="ARBA00022694"/>
    </source>
</evidence>
<dbReference type="EC" id="2.1.1.192" evidence="14"/>
<dbReference type="GO" id="GO:0019843">
    <property type="term" value="F:rRNA binding"/>
    <property type="evidence" value="ECO:0007669"/>
    <property type="project" value="UniProtKB-UniRule"/>
</dbReference>
<dbReference type="SFLD" id="SFLDS00029">
    <property type="entry name" value="Radical_SAM"/>
    <property type="match status" value="1"/>
</dbReference>
<evidence type="ECO:0000256" key="2">
    <source>
        <dbReference type="ARBA" id="ARBA00007544"/>
    </source>
</evidence>
<keyword evidence="8 14" id="KW-0949">S-adenosyl-L-methionine</keyword>
<feature type="binding site" evidence="14">
    <location>
        <position position="110"/>
    </location>
    <ligand>
        <name>[4Fe-4S] cluster</name>
        <dbReference type="ChEBI" id="CHEBI:49883"/>
        <note>4Fe-4S-S-AdoMet</note>
    </ligand>
</feature>
<dbReference type="InterPro" id="IPR013785">
    <property type="entry name" value="Aldolase_TIM"/>
</dbReference>
<comment type="caution">
    <text evidence="14">Lacks conserved residue(s) required for the propagation of feature annotation.</text>
</comment>
<dbReference type="GO" id="GO:0070475">
    <property type="term" value="P:rRNA base methylation"/>
    <property type="evidence" value="ECO:0007669"/>
    <property type="project" value="UniProtKB-UniRule"/>
</dbReference>
<feature type="binding site" evidence="14">
    <location>
        <position position="191"/>
    </location>
    <ligand>
        <name>S-adenosyl-L-methionine</name>
        <dbReference type="ChEBI" id="CHEBI:59789"/>
    </ligand>
</feature>
<dbReference type="InterPro" id="IPR004383">
    <property type="entry name" value="rRNA_lsu_MTrfase_RlmN/Cfr"/>
</dbReference>
<keyword evidence="13 14" id="KW-1015">Disulfide bond</keyword>
<keyword evidence="4 14" id="KW-0963">Cytoplasm</keyword>
<dbReference type="GO" id="GO:0051539">
    <property type="term" value="F:4 iron, 4 sulfur cluster binding"/>
    <property type="evidence" value="ECO:0007669"/>
    <property type="project" value="UniProtKB-UniRule"/>
</dbReference>
<comment type="similarity">
    <text evidence="2 14">Belongs to the radical SAM superfamily. RlmN family.</text>
</comment>
<feature type="active site" description="S-methylcysteine intermediate" evidence="14">
    <location>
        <position position="334"/>
    </location>
</feature>
<feature type="binding site" evidence="14">
    <location>
        <position position="117"/>
    </location>
    <ligand>
        <name>[4Fe-4S] cluster</name>
        <dbReference type="ChEBI" id="CHEBI:49883"/>
        <note>4Fe-4S-S-AdoMet</note>
    </ligand>
</feature>
<evidence type="ECO:0000256" key="10">
    <source>
        <dbReference type="ARBA" id="ARBA00022723"/>
    </source>
</evidence>
<evidence type="ECO:0000256" key="7">
    <source>
        <dbReference type="ARBA" id="ARBA00022679"/>
    </source>
</evidence>
<dbReference type="GO" id="GO:0005737">
    <property type="term" value="C:cytoplasm"/>
    <property type="evidence" value="ECO:0007669"/>
    <property type="project" value="UniProtKB-SubCell"/>
</dbReference>
<dbReference type="NCBIfam" id="TIGR00048">
    <property type="entry name" value="rRNA_mod_RlmN"/>
    <property type="match status" value="1"/>
</dbReference>
<evidence type="ECO:0000259" key="15">
    <source>
        <dbReference type="PROSITE" id="PS51918"/>
    </source>
</evidence>
<dbReference type="EMBL" id="MFNF01000048">
    <property type="protein sequence ID" value="OGH00242.1"/>
    <property type="molecule type" value="Genomic_DNA"/>
</dbReference>
<evidence type="ECO:0000256" key="11">
    <source>
        <dbReference type="ARBA" id="ARBA00023004"/>
    </source>
</evidence>
<dbReference type="AlphaFoldDB" id="A0A1F6GQ56"/>
<dbReference type="Gene3D" id="1.10.150.530">
    <property type="match status" value="1"/>
</dbReference>
<keyword evidence="9 14" id="KW-0819">tRNA processing</keyword>
<sequence length="346" mass="38522">MVNLYSKTEEQVKDWLVQEGFKPFGAAQIFNWLYVHQVRDFSEMLNLSKDLRAKLAETFSLSLPGLGEVLRSEDGTTKFVCVLEDGKKIETVLLSHEDHNTLCVSTQVGCAMACKFCLTATLGLIRNLEPHEIVGQVLLAETLLPEGQSLRNLVFMGMGEPLHNYDNLILSLKILLNRRGLDFSWRRVTLSTSGLIEGIKRFWAETEVSAMLAISLNGVTQEARAQLMPVAKKHQLEELIGACRELPLETRQRITFEYVLLAGVTDDLVSAKRLVALLNGIKAKVNLIPFNEHPDLPYKAPAPEQVRAFQQYLLDRGLLCTVRKSRGRDVSAACGQLAAKASPTAC</sequence>
<comment type="subcellular location">
    <subcellularLocation>
        <location evidence="1 14">Cytoplasm</location>
    </subcellularLocation>
</comment>
<evidence type="ECO:0000256" key="3">
    <source>
        <dbReference type="ARBA" id="ARBA00022485"/>
    </source>
</evidence>
<dbReference type="GO" id="GO:0046872">
    <property type="term" value="F:metal ion binding"/>
    <property type="evidence" value="ECO:0007669"/>
    <property type="project" value="UniProtKB-KW"/>
</dbReference>
<evidence type="ECO:0000256" key="1">
    <source>
        <dbReference type="ARBA" id="ARBA00004496"/>
    </source>
</evidence>
<evidence type="ECO:0000313" key="17">
    <source>
        <dbReference type="Proteomes" id="UP000177583"/>
    </source>
</evidence>
<feature type="active site" description="Proton acceptor" evidence="14">
    <location>
        <position position="90"/>
    </location>
</feature>
<keyword evidence="11 14" id="KW-0408">Iron</keyword>
<comment type="catalytic activity">
    <reaction evidence="14">
        <text>adenosine(37) in tRNA + 2 reduced [2Fe-2S]-[ferredoxin] + 2 S-adenosyl-L-methionine = 2-methyladenosine(37) in tRNA + 5'-deoxyadenosine + L-methionine + 2 oxidized [2Fe-2S]-[ferredoxin] + S-adenosyl-L-homocysteine</text>
        <dbReference type="Rhea" id="RHEA:43332"/>
        <dbReference type="Rhea" id="RHEA-COMP:10000"/>
        <dbReference type="Rhea" id="RHEA-COMP:10001"/>
        <dbReference type="Rhea" id="RHEA-COMP:10162"/>
        <dbReference type="Rhea" id="RHEA-COMP:10485"/>
        <dbReference type="ChEBI" id="CHEBI:17319"/>
        <dbReference type="ChEBI" id="CHEBI:33737"/>
        <dbReference type="ChEBI" id="CHEBI:33738"/>
        <dbReference type="ChEBI" id="CHEBI:57844"/>
        <dbReference type="ChEBI" id="CHEBI:57856"/>
        <dbReference type="ChEBI" id="CHEBI:59789"/>
        <dbReference type="ChEBI" id="CHEBI:74411"/>
        <dbReference type="ChEBI" id="CHEBI:74497"/>
        <dbReference type="EC" id="2.1.1.192"/>
    </reaction>
</comment>
<keyword evidence="5 14" id="KW-0698">rRNA processing</keyword>
<dbReference type="HAMAP" id="MF_01849">
    <property type="entry name" value="RNA_methyltr_RlmN"/>
    <property type="match status" value="1"/>
</dbReference>
<dbReference type="PIRSF" id="PIRSF006004">
    <property type="entry name" value="CHP00048"/>
    <property type="match status" value="1"/>
</dbReference>
<evidence type="ECO:0000256" key="5">
    <source>
        <dbReference type="ARBA" id="ARBA00022552"/>
    </source>
</evidence>
<proteinExistence type="inferred from homology"/>
<accession>A0A1F6GQ56</accession>
<dbReference type="PROSITE" id="PS51918">
    <property type="entry name" value="RADICAL_SAM"/>
    <property type="match status" value="1"/>
</dbReference>
<dbReference type="InterPro" id="IPR048641">
    <property type="entry name" value="RlmN_N"/>
</dbReference>
<dbReference type="InterPro" id="IPR027492">
    <property type="entry name" value="RNA_MTrfase_RlmN"/>
</dbReference>
<dbReference type="PANTHER" id="PTHR30544">
    <property type="entry name" value="23S RRNA METHYLTRANSFERASE"/>
    <property type="match status" value="1"/>
</dbReference>
<comment type="catalytic activity">
    <reaction evidence="14">
        <text>adenosine(2503) in 23S rRNA + 2 reduced [2Fe-2S]-[ferredoxin] + 2 S-adenosyl-L-methionine = 2-methyladenosine(2503) in 23S rRNA + 5'-deoxyadenosine + L-methionine + 2 oxidized [2Fe-2S]-[ferredoxin] + S-adenosyl-L-homocysteine</text>
        <dbReference type="Rhea" id="RHEA:42916"/>
        <dbReference type="Rhea" id="RHEA-COMP:10000"/>
        <dbReference type="Rhea" id="RHEA-COMP:10001"/>
        <dbReference type="Rhea" id="RHEA-COMP:10152"/>
        <dbReference type="Rhea" id="RHEA-COMP:10282"/>
        <dbReference type="ChEBI" id="CHEBI:17319"/>
        <dbReference type="ChEBI" id="CHEBI:33737"/>
        <dbReference type="ChEBI" id="CHEBI:33738"/>
        <dbReference type="ChEBI" id="CHEBI:57844"/>
        <dbReference type="ChEBI" id="CHEBI:57856"/>
        <dbReference type="ChEBI" id="CHEBI:59789"/>
        <dbReference type="ChEBI" id="CHEBI:74411"/>
        <dbReference type="ChEBI" id="CHEBI:74497"/>
        <dbReference type="EC" id="2.1.1.192"/>
    </reaction>
</comment>
<dbReference type="InterPro" id="IPR058240">
    <property type="entry name" value="rSAM_sf"/>
</dbReference>
<evidence type="ECO:0000256" key="12">
    <source>
        <dbReference type="ARBA" id="ARBA00023014"/>
    </source>
</evidence>
<reference evidence="16 17" key="1">
    <citation type="journal article" date="2016" name="Nat. Commun.">
        <title>Thousands of microbial genomes shed light on interconnected biogeochemical processes in an aquifer system.</title>
        <authorList>
            <person name="Anantharaman K."/>
            <person name="Brown C.T."/>
            <person name="Hug L.A."/>
            <person name="Sharon I."/>
            <person name="Castelle C.J."/>
            <person name="Probst A.J."/>
            <person name="Thomas B.C."/>
            <person name="Singh A."/>
            <person name="Wilkins M.J."/>
            <person name="Karaoz U."/>
            <person name="Brodie E.L."/>
            <person name="Williams K.H."/>
            <person name="Hubbard S.S."/>
            <person name="Banfield J.F."/>
        </authorList>
    </citation>
    <scope>NUCLEOTIDE SEQUENCE [LARGE SCALE GENOMIC DNA]</scope>
</reference>
<evidence type="ECO:0000256" key="8">
    <source>
        <dbReference type="ARBA" id="ARBA00022691"/>
    </source>
</evidence>
<dbReference type="Proteomes" id="UP000177583">
    <property type="component" value="Unassembled WGS sequence"/>
</dbReference>
<dbReference type="GO" id="GO:0000049">
    <property type="term" value="F:tRNA binding"/>
    <property type="evidence" value="ECO:0007669"/>
    <property type="project" value="UniProtKB-UniRule"/>
</dbReference>
<dbReference type="FunFam" id="3.20.20.70:FF:000014">
    <property type="entry name" value="Probable dual-specificity RNA methyltransferase RlmN"/>
    <property type="match status" value="1"/>
</dbReference>
<keyword evidence="12 14" id="KW-0411">Iron-sulfur</keyword>
<dbReference type="SFLD" id="SFLDF00275">
    <property type="entry name" value="adenosine_C2_methyltransferase"/>
    <property type="match status" value="1"/>
</dbReference>
<evidence type="ECO:0000313" key="16">
    <source>
        <dbReference type="EMBL" id="OGH00242.1"/>
    </source>
</evidence>
<keyword evidence="3 14" id="KW-0004">4Fe-4S</keyword>
<dbReference type="InterPro" id="IPR007197">
    <property type="entry name" value="rSAM"/>
</dbReference>
<dbReference type="CDD" id="cd01335">
    <property type="entry name" value="Radical_SAM"/>
    <property type="match status" value="1"/>
</dbReference>
<feature type="binding site" evidence="14">
    <location>
        <begin position="215"/>
        <end position="217"/>
    </location>
    <ligand>
        <name>S-adenosyl-L-methionine</name>
        <dbReference type="ChEBI" id="CHEBI:59789"/>
    </ligand>
</feature>
<comment type="function">
    <text evidence="14">Specifically methylates position 2 of adenine 2503 in 23S rRNA and position 2 of adenine 37 in tRNAs. m2A2503 modification seems to play a crucial role in the proofreading step occurring at the peptidyl transferase center and thus would serve to optimize ribosomal fidelity.</text>
</comment>
<comment type="caution">
    <text evidence="16">The sequence shown here is derived from an EMBL/GenBank/DDBJ whole genome shotgun (WGS) entry which is preliminary data.</text>
</comment>
<dbReference type="GO" id="GO:0002935">
    <property type="term" value="F:tRNA (adenine(37)-C2)-methyltransferase activity"/>
    <property type="evidence" value="ECO:0007669"/>
    <property type="project" value="UniProtKB-UniRule"/>
</dbReference>
<evidence type="ECO:0000256" key="4">
    <source>
        <dbReference type="ARBA" id="ARBA00022490"/>
    </source>
</evidence>
<dbReference type="InterPro" id="IPR040072">
    <property type="entry name" value="Methyltransferase_A"/>
</dbReference>